<feature type="transmembrane region" description="Helical" evidence="1">
    <location>
        <begin position="12"/>
        <end position="31"/>
    </location>
</feature>
<keyword evidence="1" id="KW-0472">Membrane</keyword>
<organism evidence="2 3">
    <name type="scientific">Mycolicibacillus parakoreensis</name>
    <dbReference type="NCBI Taxonomy" id="1069221"/>
    <lineage>
        <taxon>Bacteria</taxon>
        <taxon>Bacillati</taxon>
        <taxon>Actinomycetota</taxon>
        <taxon>Actinomycetes</taxon>
        <taxon>Mycobacteriales</taxon>
        <taxon>Mycobacteriaceae</taxon>
        <taxon>Mycolicibacillus</taxon>
    </lineage>
</organism>
<keyword evidence="1" id="KW-1133">Transmembrane helix</keyword>
<reference evidence="2" key="1">
    <citation type="submission" date="2022-08" db="EMBL/GenBank/DDBJ databases">
        <title>Complete genome sequence of 14 non-tuberculosis mycobacteria type-strains.</title>
        <authorList>
            <person name="Igarashi Y."/>
            <person name="Osugi A."/>
            <person name="Mitarai S."/>
        </authorList>
    </citation>
    <scope>NUCLEOTIDE SEQUENCE</scope>
    <source>
        <strain evidence="2">DSM 45575</strain>
    </source>
</reference>
<proteinExistence type="predicted"/>
<name>A0ABY3U1W1_9MYCO</name>
<evidence type="ECO:0000256" key="1">
    <source>
        <dbReference type="SAM" id="Phobius"/>
    </source>
</evidence>
<protein>
    <submittedName>
        <fullName evidence="2">Uncharacterized protein</fullName>
    </submittedName>
</protein>
<evidence type="ECO:0000313" key="2">
    <source>
        <dbReference type="EMBL" id="ULN53963.1"/>
    </source>
</evidence>
<keyword evidence="3" id="KW-1185">Reference proteome</keyword>
<dbReference type="RefSeq" id="WP_240172205.1">
    <property type="nucleotide sequence ID" value="NZ_CP092365.1"/>
</dbReference>
<gene>
    <name evidence="2" type="ORF">MIU77_06640</name>
</gene>
<sequence>MKLNGKINKRLIIWPLIVLVAAAILLVWENVFNKTSEECRPVRDFLEFNQAQTQEIEDHEQQSGTDADIAEYQQWADGLAERAGKVTDPALASRAVHTADLASRFVRNLPQLRAASASDPEPGQDPPPIVYEMYAVNAQITDEINDLSKACPH</sequence>
<dbReference type="EMBL" id="CP092365">
    <property type="protein sequence ID" value="ULN53963.1"/>
    <property type="molecule type" value="Genomic_DNA"/>
</dbReference>
<accession>A0ABY3U1W1</accession>
<keyword evidence="1" id="KW-0812">Transmembrane</keyword>
<dbReference type="Proteomes" id="UP001055200">
    <property type="component" value="Chromosome"/>
</dbReference>
<evidence type="ECO:0000313" key="3">
    <source>
        <dbReference type="Proteomes" id="UP001055200"/>
    </source>
</evidence>